<accession>A0A518DI66</accession>
<reference evidence="2 3" key="1">
    <citation type="submission" date="2019-02" db="EMBL/GenBank/DDBJ databases">
        <title>Deep-cultivation of Planctomycetes and their phenomic and genomic characterization uncovers novel biology.</title>
        <authorList>
            <person name="Wiegand S."/>
            <person name="Jogler M."/>
            <person name="Boedeker C."/>
            <person name="Pinto D."/>
            <person name="Vollmers J."/>
            <person name="Rivas-Marin E."/>
            <person name="Kohn T."/>
            <person name="Peeters S.H."/>
            <person name="Heuer A."/>
            <person name="Rast P."/>
            <person name="Oberbeckmann S."/>
            <person name="Bunk B."/>
            <person name="Jeske O."/>
            <person name="Meyerdierks A."/>
            <person name="Storesund J.E."/>
            <person name="Kallscheuer N."/>
            <person name="Luecker S."/>
            <person name="Lage O.M."/>
            <person name="Pohl T."/>
            <person name="Merkel B.J."/>
            <person name="Hornburger P."/>
            <person name="Mueller R.-W."/>
            <person name="Bruemmer F."/>
            <person name="Labrenz M."/>
            <person name="Spormann A.M."/>
            <person name="Op den Camp H."/>
            <person name="Overmann J."/>
            <person name="Amann R."/>
            <person name="Jetten M.S.M."/>
            <person name="Mascher T."/>
            <person name="Medema M.H."/>
            <person name="Devos D.P."/>
            <person name="Kaster A.-K."/>
            <person name="Ovreas L."/>
            <person name="Rohde M."/>
            <person name="Galperin M.Y."/>
            <person name="Jogler C."/>
        </authorList>
    </citation>
    <scope>NUCLEOTIDE SEQUENCE [LARGE SCALE GENOMIC DNA]</scope>
    <source>
        <strain evidence="2 3">Pla175</strain>
    </source>
</reference>
<gene>
    <name evidence="2" type="ORF">Pla175_45980</name>
</gene>
<dbReference type="KEGG" id="pnd:Pla175_45980"/>
<proteinExistence type="predicted"/>
<keyword evidence="3" id="KW-1185">Reference proteome</keyword>
<feature type="region of interest" description="Disordered" evidence="1">
    <location>
        <begin position="111"/>
        <end position="137"/>
    </location>
</feature>
<dbReference type="EMBL" id="CP036291">
    <property type="protein sequence ID" value="QDU91178.1"/>
    <property type="molecule type" value="Genomic_DNA"/>
</dbReference>
<evidence type="ECO:0000313" key="3">
    <source>
        <dbReference type="Proteomes" id="UP000317429"/>
    </source>
</evidence>
<protein>
    <submittedName>
        <fullName evidence="2">Uncharacterized protein</fullName>
    </submittedName>
</protein>
<dbReference type="AlphaFoldDB" id="A0A518DI66"/>
<evidence type="ECO:0000313" key="2">
    <source>
        <dbReference type="EMBL" id="QDU91178.1"/>
    </source>
</evidence>
<sequence>MTGFSTTELDAFLDESLPADRMAAVEQAARDDAGLRDRLSVLVGQRDAGMHSLGAVWRRRRLTCPTREQLGSFLMGVLPAEAEDYTRFHLEVIGCRPCCANLADLQSLVSQSDTQQAEPRRRRYFQSSVGGLRAEDG</sequence>
<dbReference type="Proteomes" id="UP000317429">
    <property type="component" value="Chromosome"/>
</dbReference>
<evidence type="ECO:0000256" key="1">
    <source>
        <dbReference type="SAM" id="MobiDB-lite"/>
    </source>
</evidence>
<organism evidence="2 3">
    <name type="scientific">Pirellulimonas nuda</name>
    <dbReference type="NCBI Taxonomy" id="2528009"/>
    <lineage>
        <taxon>Bacteria</taxon>
        <taxon>Pseudomonadati</taxon>
        <taxon>Planctomycetota</taxon>
        <taxon>Planctomycetia</taxon>
        <taxon>Pirellulales</taxon>
        <taxon>Lacipirellulaceae</taxon>
        <taxon>Pirellulimonas</taxon>
    </lineage>
</organism>
<dbReference type="OrthoDB" id="285502at2"/>
<name>A0A518DI66_9BACT</name>
<dbReference type="RefSeq" id="WP_145291050.1">
    <property type="nucleotide sequence ID" value="NZ_CP036291.1"/>
</dbReference>